<keyword evidence="6 8" id="KW-1133">Transmembrane helix</keyword>
<dbReference type="PANTHER" id="PTHR36488:SF8">
    <property type="entry name" value="CASP-LIKE PROTEIN 1U1"/>
    <property type="match status" value="1"/>
</dbReference>
<evidence type="ECO:0000256" key="8">
    <source>
        <dbReference type="RuleBase" id="RU361233"/>
    </source>
</evidence>
<dbReference type="Proteomes" id="UP000291084">
    <property type="component" value="Chromosome 4"/>
</dbReference>
<dbReference type="EMBL" id="AP015037">
    <property type="protein sequence ID" value="BAT86349.1"/>
    <property type="molecule type" value="Genomic_DNA"/>
</dbReference>
<organism evidence="10 11">
    <name type="scientific">Vigna angularis var. angularis</name>
    <dbReference type="NCBI Taxonomy" id="157739"/>
    <lineage>
        <taxon>Eukaryota</taxon>
        <taxon>Viridiplantae</taxon>
        <taxon>Streptophyta</taxon>
        <taxon>Embryophyta</taxon>
        <taxon>Tracheophyta</taxon>
        <taxon>Spermatophyta</taxon>
        <taxon>Magnoliopsida</taxon>
        <taxon>eudicotyledons</taxon>
        <taxon>Gunneridae</taxon>
        <taxon>Pentapetalae</taxon>
        <taxon>rosids</taxon>
        <taxon>fabids</taxon>
        <taxon>Fabales</taxon>
        <taxon>Fabaceae</taxon>
        <taxon>Papilionoideae</taxon>
        <taxon>50 kb inversion clade</taxon>
        <taxon>NPAAA clade</taxon>
        <taxon>indigoferoid/millettioid clade</taxon>
        <taxon>Phaseoleae</taxon>
        <taxon>Vigna</taxon>
    </lineage>
</organism>
<dbReference type="OrthoDB" id="1898688at2759"/>
<evidence type="ECO:0000256" key="1">
    <source>
        <dbReference type="ARBA" id="ARBA00004651"/>
    </source>
</evidence>
<reference evidence="10 11" key="1">
    <citation type="journal article" date="2015" name="Sci. Rep.">
        <title>The power of single molecule real-time sequencing technology in the de novo assembly of a eukaryotic genome.</title>
        <authorList>
            <person name="Sakai H."/>
            <person name="Naito K."/>
            <person name="Ogiso-Tanaka E."/>
            <person name="Takahashi Y."/>
            <person name="Iseki K."/>
            <person name="Muto C."/>
            <person name="Satou K."/>
            <person name="Teruya K."/>
            <person name="Shiroma A."/>
            <person name="Shimoji M."/>
            <person name="Hirano T."/>
            <person name="Itoh T."/>
            <person name="Kaga A."/>
            <person name="Tomooka N."/>
        </authorList>
    </citation>
    <scope>NUCLEOTIDE SEQUENCE [LARGE SCALE GENOMIC DNA]</scope>
    <source>
        <strain evidence="11">cv. Shumari</strain>
    </source>
</reference>
<comment type="subunit">
    <text evidence="3 8">Homodimer and heterodimers.</text>
</comment>
<evidence type="ECO:0000256" key="3">
    <source>
        <dbReference type="ARBA" id="ARBA00011489"/>
    </source>
</evidence>
<dbReference type="InterPro" id="IPR006702">
    <property type="entry name" value="CASP_dom"/>
</dbReference>
<evidence type="ECO:0000256" key="4">
    <source>
        <dbReference type="ARBA" id="ARBA00022475"/>
    </source>
</evidence>
<evidence type="ECO:0000259" key="9">
    <source>
        <dbReference type="Pfam" id="PF04535"/>
    </source>
</evidence>
<keyword evidence="11" id="KW-1185">Reference proteome</keyword>
<dbReference type="NCBIfam" id="TIGR01569">
    <property type="entry name" value="A_tha_TIGR01569"/>
    <property type="match status" value="1"/>
</dbReference>
<comment type="caution">
    <text evidence="8">Lacks conserved residue(s) required for the propagation of feature annotation.</text>
</comment>
<dbReference type="AlphaFoldDB" id="A0A0S3S0J6"/>
<dbReference type="InterPro" id="IPR044173">
    <property type="entry name" value="CASPL"/>
</dbReference>
<comment type="similarity">
    <text evidence="2 8">Belongs to the Casparian strip membrane proteins (CASP) family.</text>
</comment>
<evidence type="ECO:0000313" key="11">
    <source>
        <dbReference type="Proteomes" id="UP000291084"/>
    </source>
</evidence>
<evidence type="ECO:0000256" key="7">
    <source>
        <dbReference type="ARBA" id="ARBA00023136"/>
    </source>
</evidence>
<evidence type="ECO:0000256" key="5">
    <source>
        <dbReference type="ARBA" id="ARBA00022692"/>
    </source>
</evidence>
<feature type="transmembrane region" description="Helical" evidence="8">
    <location>
        <begin position="132"/>
        <end position="154"/>
    </location>
</feature>
<feature type="transmembrane region" description="Helical" evidence="8">
    <location>
        <begin position="227"/>
        <end position="248"/>
    </location>
</feature>
<keyword evidence="4 8" id="KW-1003">Cell membrane</keyword>
<feature type="transmembrane region" description="Helical" evidence="8">
    <location>
        <begin position="93"/>
        <end position="112"/>
    </location>
</feature>
<feature type="transmembrane region" description="Helical" evidence="8">
    <location>
        <begin position="175"/>
        <end position="202"/>
    </location>
</feature>
<evidence type="ECO:0000256" key="6">
    <source>
        <dbReference type="ARBA" id="ARBA00022989"/>
    </source>
</evidence>
<dbReference type="Pfam" id="PF04535">
    <property type="entry name" value="CASP_dom"/>
    <property type="match status" value="1"/>
</dbReference>
<evidence type="ECO:0000313" key="10">
    <source>
        <dbReference type="EMBL" id="BAT86349.1"/>
    </source>
</evidence>
<keyword evidence="5 8" id="KW-0812">Transmembrane</keyword>
<name>A0A0S3S0J6_PHAAN</name>
<dbReference type="PANTHER" id="PTHR36488">
    <property type="entry name" value="CASP-LIKE PROTEIN 1U1"/>
    <property type="match status" value="1"/>
</dbReference>
<sequence>MTLNRESQYQLLSMHLQPPHLSHSYIVSLLILYLITFLQHKSSSFKLHILTPFCFFTAPPDPAMSSHTKTNLDGVHSDVKVVERPTKERSHDLFLRFLGLSLTLVATILVGVDNQTKVISYAEMKFRATAKWEYISAMVFFVVSNAIACSYAAASLVITVMARSSGTKKSDLTDLVITALDLVLMALLFSANGAACAVGIIAQKGNKHLQWMKVCDVFDAYCRHMTAALVLSIIGSTVFLLLVLHSVLKLHYRSRS</sequence>
<gene>
    <name evidence="10" type="primary">Vigan.04G398900</name>
    <name evidence="10" type="ORF">VIGAN_04398900</name>
</gene>
<comment type="subcellular location">
    <subcellularLocation>
        <location evidence="1 8">Cell membrane</location>
        <topology evidence="1 8">Multi-pass membrane protein</topology>
    </subcellularLocation>
</comment>
<dbReference type="GO" id="GO:0005886">
    <property type="term" value="C:plasma membrane"/>
    <property type="evidence" value="ECO:0007669"/>
    <property type="project" value="UniProtKB-SubCell"/>
</dbReference>
<proteinExistence type="inferred from homology"/>
<accession>A0A0S3S0J6</accession>
<evidence type="ECO:0000256" key="2">
    <source>
        <dbReference type="ARBA" id="ARBA00007651"/>
    </source>
</evidence>
<protein>
    <recommendedName>
        <fullName evidence="8">CASP-like protein</fullName>
    </recommendedName>
</protein>
<feature type="transmembrane region" description="Helical" evidence="8">
    <location>
        <begin position="20"/>
        <end position="38"/>
    </location>
</feature>
<feature type="domain" description="Casparian strip membrane protein" evidence="9">
    <location>
        <begin position="88"/>
        <end position="236"/>
    </location>
</feature>
<dbReference type="InterPro" id="IPR006459">
    <property type="entry name" value="CASP/CASPL"/>
</dbReference>
<keyword evidence="7 8" id="KW-0472">Membrane</keyword>